<evidence type="ECO:0000256" key="3">
    <source>
        <dbReference type="ARBA" id="ARBA00013244"/>
    </source>
</evidence>
<dbReference type="AlphaFoldDB" id="A0A6J6NG75"/>
<comment type="pathway">
    <text evidence="1">Glycerolipid metabolism; triacylglycerol biosynthesis.</text>
</comment>
<evidence type="ECO:0000256" key="4">
    <source>
        <dbReference type="ARBA" id="ARBA00022516"/>
    </source>
</evidence>
<comment type="pathway">
    <text evidence="2">Lipid metabolism.</text>
</comment>
<name>A0A6J6NG75_9ZZZZ</name>
<dbReference type="SUPFAM" id="SSF52777">
    <property type="entry name" value="CoA-dependent acyltransferases"/>
    <property type="match status" value="1"/>
</dbReference>
<evidence type="ECO:0000256" key="7">
    <source>
        <dbReference type="ARBA" id="ARBA00023315"/>
    </source>
</evidence>
<evidence type="ECO:0000259" key="9">
    <source>
        <dbReference type="Pfam" id="PF03007"/>
    </source>
</evidence>
<dbReference type="EMBL" id="CAEZXM010000061">
    <property type="protein sequence ID" value="CAB4685232.1"/>
    <property type="molecule type" value="Genomic_DNA"/>
</dbReference>
<dbReference type="GO" id="GO:0071731">
    <property type="term" value="P:response to nitric oxide"/>
    <property type="evidence" value="ECO:0007669"/>
    <property type="project" value="TreeGrafter"/>
</dbReference>
<dbReference type="GO" id="GO:0005886">
    <property type="term" value="C:plasma membrane"/>
    <property type="evidence" value="ECO:0007669"/>
    <property type="project" value="TreeGrafter"/>
</dbReference>
<sequence length="485" mass="53215">METAAQFGHVSSLSVYERPSDQPDYDPLSEWREQIAQRLHLLEPLRRRIREVPFGLDHPFWVEDPNFDLDFHVRHTAVPSPGNDHQIGELVARIVGRPLDRGRPLWETYVIEGLPENRFAILTKVHHATIDGASGSELLMLMLDHQPDGGEFEAATSEWKPERIPSDNEMIARAAGKLIRKPGRALLLGARTARDLGRATRNPALVAAADQARASLRGPLGAMLNIGRKREDEEAVGPPPSLTAPRTPFNANITAHRRFAYGSVPLGTIKEIKNACGATLNDVVMAVCAGGLRTWLERHDALPESPLVAMVPVSIRTGAETDKWSNRVSAIFAGLPTDEADPLQRVQRVHDSMVGAKQLFDAVPAEALTDFAQFAPPAVFAQAMRTALRLTGRFGTPVNLVISNVPGPREPLYAAGSRMLHYYPVSTVVDGQGLNITVQSYLDSLDFGLVSCRELVPDLWDMLDDIIDEVSVLGAAVGVHWKRPA</sequence>
<dbReference type="InterPro" id="IPR004255">
    <property type="entry name" value="O-acyltransferase_WSD1_N"/>
</dbReference>
<dbReference type="GO" id="GO:0019432">
    <property type="term" value="P:triglyceride biosynthetic process"/>
    <property type="evidence" value="ECO:0007669"/>
    <property type="project" value="UniProtKB-UniPathway"/>
</dbReference>
<evidence type="ECO:0000256" key="2">
    <source>
        <dbReference type="ARBA" id="ARBA00005189"/>
    </source>
</evidence>
<dbReference type="Pfam" id="PF06974">
    <property type="entry name" value="WS_DGAT_C"/>
    <property type="match status" value="1"/>
</dbReference>
<organism evidence="11">
    <name type="scientific">freshwater metagenome</name>
    <dbReference type="NCBI Taxonomy" id="449393"/>
    <lineage>
        <taxon>unclassified sequences</taxon>
        <taxon>metagenomes</taxon>
        <taxon>ecological metagenomes</taxon>
    </lineage>
</organism>
<dbReference type="GO" id="GO:0051701">
    <property type="term" value="P:biological process involved in interaction with host"/>
    <property type="evidence" value="ECO:0007669"/>
    <property type="project" value="TreeGrafter"/>
</dbReference>
<dbReference type="InterPro" id="IPR045034">
    <property type="entry name" value="O-acyltransferase_WSD1-like"/>
</dbReference>
<evidence type="ECO:0000256" key="5">
    <source>
        <dbReference type="ARBA" id="ARBA00022679"/>
    </source>
</evidence>
<dbReference type="EC" id="2.3.1.20" evidence="3"/>
<evidence type="ECO:0000313" key="11">
    <source>
        <dbReference type="EMBL" id="CAB4685232.1"/>
    </source>
</evidence>
<feature type="domain" description="O-acyltransferase WSD1 C-terminal" evidence="10">
    <location>
        <begin position="324"/>
        <end position="469"/>
    </location>
</feature>
<accession>A0A6J6NG75</accession>
<evidence type="ECO:0000256" key="8">
    <source>
        <dbReference type="ARBA" id="ARBA00048109"/>
    </source>
</evidence>
<keyword evidence="4" id="KW-0444">Lipid biosynthesis</keyword>
<proteinExistence type="predicted"/>
<protein>
    <recommendedName>
        <fullName evidence="3">diacylglycerol O-acyltransferase</fullName>
        <ecNumber evidence="3">2.3.1.20</ecNumber>
    </recommendedName>
</protein>
<dbReference type="InterPro" id="IPR009721">
    <property type="entry name" value="O-acyltransferase_WSD1_C"/>
</dbReference>
<keyword evidence="5" id="KW-0808">Transferase</keyword>
<gene>
    <name evidence="11" type="ORF">UFOPK2366_00452</name>
</gene>
<dbReference type="GO" id="GO:0004144">
    <property type="term" value="F:diacylglycerol O-acyltransferase activity"/>
    <property type="evidence" value="ECO:0007669"/>
    <property type="project" value="UniProtKB-EC"/>
</dbReference>
<keyword evidence="7" id="KW-0012">Acyltransferase</keyword>
<dbReference type="NCBIfam" id="TIGR02946">
    <property type="entry name" value="acyl_WS_DGAT"/>
    <property type="match status" value="1"/>
</dbReference>
<feature type="domain" description="O-acyltransferase WSD1-like N-terminal" evidence="9">
    <location>
        <begin position="1"/>
        <end position="284"/>
    </location>
</feature>
<dbReference type="PANTHER" id="PTHR31650:SF1">
    <property type="entry name" value="WAX ESTER SYNTHASE_DIACYLGLYCEROL ACYLTRANSFERASE 4-RELATED"/>
    <property type="match status" value="1"/>
</dbReference>
<evidence type="ECO:0000259" key="10">
    <source>
        <dbReference type="Pfam" id="PF06974"/>
    </source>
</evidence>
<dbReference type="GO" id="GO:0001666">
    <property type="term" value="P:response to hypoxia"/>
    <property type="evidence" value="ECO:0007669"/>
    <property type="project" value="TreeGrafter"/>
</dbReference>
<reference evidence="11" key="1">
    <citation type="submission" date="2020-05" db="EMBL/GenBank/DDBJ databases">
        <authorList>
            <person name="Chiriac C."/>
            <person name="Salcher M."/>
            <person name="Ghai R."/>
            <person name="Kavagutti S V."/>
        </authorList>
    </citation>
    <scope>NUCLEOTIDE SEQUENCE</scope>
</reference>
<evidence type="ECO:0000256" key="1">
    <source>
        <dbReference type="ARBA" id="ARBA00004771"/>
    </source>
</evidence>
<dbReference type="InterPro" id="IPR014292">
    <property type="entry name" value="Acyl_transf_WS/DGAT"/>
</dbReference>
<comment type="catalytic activity">
    <reaction evidence="8">
        <text>an acyl-CoA + a 1,2-diacyl-sn-glycerol = a triacyl-sn-glycerol + CoA</text>
        <dbReference type="Rhea" id="RHEA:10868"/>
        <dbReference type="ChEBI" id="CHEBI:17815"/>
        <dbReference type="ChEBI" id="CHEBI:57287"/>
        <dbReference type="ChEBI" id="CHEBI:58342"/>
        <dbReference type="ChEBI" id="CHEBI:64615"/>
        <dbReference type="EC" id="2.3.1.20"/>
    </reaction>
</comment>
<evidence type="ECO:0000256" key="6">
    <source>
        <dbReference type="ARBA" id="ARBA00023098"/>
    </source>
</evidence>
<dbReference type="Pfam" id="PF03007">
    <property type="entry name" value="WS_DGAT_cat"/>
    <property type="match status" value="1"/>
</dbReference>
<dbReference type="PANTHER" id="PTHR31650">
    <property type="entry name" value="O-ACYLTRANSFERASE (WSD1-LIKE) FAMILY PROTEIN"/>
    <property type="match status" value="1"/>
</dbReference>
<dbReference type="UniPathway" id="UPA00282"/>
<keyword evidence="6" id="KW-0443">Lipid metabolism</keyword>